<dbReference type="Pfam" id="PF00339">
    <property type="entry name" value="Arrestin_N"/>
    <property type="match status" value="1"/>
</dbReference>
<protein>
    <recommendedName>
        <fullName evidence="2">Arrestin-like N-terminal domain-containing protein</fullName>
    </recommendedName>
</protein>
<dbReference type="AlphaFoldDB" id="A0A6A6EH96"/>
<dbReference type="InterPro" id="IPR011021">
    <property type="entry name" value="Arrestin-like_N"/>
</dbReference>
<evidence type="ECO:0000259" key="2">
    <source>
        <dbReference type="Pfam" id="PF00339"/>
    </source>
</evidence>
<dbReference type="EMBL" id="ML994621">
    <property type="protein sequence ID" value="KAF2189266.1"/>
    <property type="molecule type" value="Genomic_DNA"/>
</dbReference>
<feature type="region of interest" description="Disordered" evidence="1">
    <location>
        <begin position="431"/>
        <end position="519"/>
    </location>
</feature>
<dbReference type="GO" id="GO:0030674">
    <property type="term" value="F:protein-macromolecule adaptor activity"/>
    <property type="evidence" value="ECO:0007669"/>
    <property type="project" value="TreeGrafter"/>
</dbReference>
<feature type="domain" description="Arrestin-like N-terminal" evidence="2">
    <location>
        <begin position="5"/>
        <end position="115"/>
    </location>
</feature>
<sequence length="519" mass="57325">MLVQIHLNDSPHSHYTNLDIISGKVFLRAPNPSNVSNIIVKLEGESRTRLMAAVRPDRPDRQKPVLEVHKILYKTQVVWPANQLQEDVNSKATYTLNAGQYEYPFQFKIPLNNSCMAANSLSTNVNFSGMSLEVARTPTRHVKQTLPPSLTGFPGEAEIRYYVKVTVNRPQFFKENPRAVRGVMTIAWVRALANSGPQLANFTFLPVEPPRPTQSDGEAYARRQHQFLENVPSVAAGKKKGFFDSRDSSSSIPTSPISLGTPPRFTVDARLPNPAVLTCNRDLPLRVLVKNMSERDKNVYLQMLQVELIGYTKVRAHEVQRTESNSWIVASMSNMAIPLGSPSDPVGTEVLINPEYWSDKPLPNTVAPTFQTCNISRFYELEVRVGLGYGSYEHGKDQLVVLPLRLPVKVYSGIAPPKALLDATLVDSKAPKPSDATLAPNTQAPQAPHPLVQPPGFTGPQAFPPAQGAPAVAPPYEDAPPSYEDAIGQDLPPINGYRGSYQPPPAQEGEPRFSDEKRR</sequence>
<dbReference type="Gene3D" id="2.60.40.640">
    <property type="match status" value="1"/>
</dbReference>
<accession>A0A6A6EH96</accession>
<dbReference type="PANTHER" id="PTHR11188">
    <property type="entry name" value="ARRESTIN DOMAIN CONTAINING PROTEIN"/>
    <property type="match status" value="1"/>
</dbReference>
<dbReference type="CDD" id="cd22952">
    <property type="entry name" value="ART10-like"/>
    <property type="match status" value="1"/>
</dbReference>
<dbReference type="OrthoDB" id="3365616at2759"/>
<reference evidence="3" key="1">
    <citation type="journal article" date="2020" name="Stud. Mycol.">
        <title>101 Dothideomycetes genomes: a test case for predicting lifestyles and emergence of pathogens.</title>
        <authorList>
            <person name="Haridas S."/>
            <person name="Albert R."/>
            <person name="Binder M."/>
            <person name="Bloem J."/>
            <person name="Labutti K."/>
            <person name="Salamov A."/>
            <person name="Andreopoulos B."/>
            <person name="Baker S."/>
            <person name="Barry K."/>
            <person name="Bills G."/>
            <person name="Bluhm B."/>
            <person name="Cannon C."/>
            <person name="Castanera R."/>
            <person name="Culley D."/>
            <person name="Daum C."/>
            <person name="Ezra D."/>
            <person name="Gonzalez J."/>
            <person name="Henrissat B."/>
            <person name="Kuo A."/>
            <person name="Liang C."/>
            <person name="Lipzen A."/>
            <person name="Lutzoni F."/>
            <person name="Magnuson J."/>
            <person name="Mondo S."/>
            <person name="Nolan M."/>
            <person name="Ohm R."/>
            <person name="Pangilinan J."/>
            <person name="Park H.-J."/>
            <person name="Ramirez L."/>
            <person name="Alfaro M."/>
            <person name="Sun H."/>
            <person name="Tritt A."/>
            <person name="Yoshinaga Y."/>
            <person name="Zwiers L.-H."/>
            <person name="Turgeon B."/>
            <person name="Goodwin S."/>
            <person name="Spatafora J."/>
            <person name="Crous P."/>
            <person name="Grigoriev I."/>
        </authorList>
    </citation>
    <scope>NUCLEOTIDE SEQUENCE</scope>
    <source>
        <strain evidence="3">CBS 207.26</strain>
    </source>
</reference>
<feature type="compositionally biased region" description="Basic and acidic residues" evidence="1">
    <location>
        <begin position="509"/>
        <end position="519"/>
    </location>
</feature>
<dbReference type="Proteomes" id="UP000800200">
    <property type="component" value="Unassembled WGS sequence"/>
</dbReference>
<dbReference type="PANTHER" id="PTHR11188:SF166">
    <property type="entry name" value="ARRESTIN (OR S-ANTIGEN), N-TERMINAL DOMAIN PROTEIN (AFU_ORTHOLOGUE AFUA_7G02050)"/>
    <property type="match status" value="1"/>
</dbReference>
<evidence type="ECO:0000313" key="3">
    <source>
        <dbReference type="EMBL" id="KAF2189266.1"/>
    </source>
</evidence>
<keyword evidence="4" id="KW-1185">Reference proteome</keyword>
<dbReference type="GO" id="GO:0005886">
    <property type="term" value="C:plasma membrane"/>
    <property type="evidence" value="ECO:0007669"/>
    <property type="project" value="TreeGrafter"/>
</dbReference>
<feature type="compositionally biased region" description="Low complexity" evidence="1">
    <location>
        <begin position="459"/>
        <end position="475"/>
    </location>
</feature>
<evidence type="ECO:0000256" key="1">
    <source>
        <dbReference type="SAM" id="MobiDB-lite"/>
    </source>
</evidence>
<dbReference type="InterPro" id="IPR014752">
    <property type="entry name" value="Arrestin-like_C"/>
</dbReference>
<dbReference type="GO" id="GO:0031625">
    <property type="term" value="F:ubiquitin protein ligase binding"/>
    <property type="evidence" value="ECO:0007669"/>
    <property type="project" value="TreeGrafter"/>
</dbReference>
<dbReference type="GO" id="GO:0005829">
    <property type="term" value="C:cytosol"/>
    <property type="evidence" value="ECO:0007669"/>
    <property type="project" value="TreeGrafter"/>
</dbReference>
<proteinExistence type="predicted"/>
<dbReference type="GO" id="GO:0070086">
    <property type="term" value="P:ubiquitin-dependent endocytosis"/>
    <property type="evidence" value="ECO:0007669"/>
    <property type="project" value="TreeGrafter"/>
</dbReference>
<dbReference type="InterPro" id="IPR050357">
    <property type="entry name" value="Arrestin_domain-protein"/>
</dbReference>
<organism evidence="3 4">
    <name type="scientific">Zopfia rhizophila CBS 207.26</name>
    <dbReference type="NCBI Taxonomy" id="1314779"/>
    <lineage>
        <taxon>Eukaryota</taxon>
        <taxon>Fungi</taxon>
        <taxon>Dikarya</taxon>
        <taxon>Ascomycota</taxon>
        <taxon>Pezizomycotina</taxon>
        <taxon>Dothideomycetes</taxon>
        <taxon>Dothideomycetes incertae sedis</taxon>
        <taxon>Zopfiaceae</taxon>
        <taxon>Zopfia</taxon>
    </lineage>
</organism>
<gene>
    <name evidence="3" type="ORF">K469DRAFT_683692</name>
</gene>
<name>A0A6A6EH96_9PEZI</name>
<evidence type="ECO:0000313" key="4">
    <source>
        <dbReference type="Proteomes" id="UP000800200"/>
    </source>
</evidence>